<evidence type="ECO:0000256" key="1">
    <source>
        <dbReference type="ARBA" id="ARBA00022491"/>
    </source>
</evidence>
<dbReference type="PANTHER" id="PTHR30146">
    <property type="entry name" value="LACI-RELATED TRANSCRIPTIONAL REPRESSOR"/>
    <property type="match status" value="1"/>
</dbReference>
<dbReference type="CDD" id="cd01392">
    <property type="entry name" value="HTH_LacI"/>
    <property type="match status" value="1"/>
</dbReference>
<evidence type="ECO:0000313" key="6">
    <source>
        <dbReference type="EMBL" id="HJC14728.1"/>
    </source>
</evidence>
<comment type="caution">
    <text evidence="6">The sequence shown here is derived from an EMBL/GenBank/DDBJ whole genome shotgun (WGS) entry which is preliminary data.</text>
</comment>
<dbReference type="SMART" id="SM00354">
    <property type="entry name" value="HTH_LACI"/>
    <property type="match status" value="1"/>
</dbReference>
<dbReference type="GO" id="GO:0000976">
    <property type="term" value="F:transcription cis-regulatory region binding"/>
    <property type="evidence" value="ECO:0007669"/>
    <property type="project" value="TreeGrafter"/>
</dbReference>
<dbReference type="InterPro" id="IPR000843">
    <property type="entry name" value="HTH_LacI"/>
</dbReference>
<gene>
    <name evidence="6" type="ORF">H9705_02710</name>
</gene>
<keyword evidence="4" id="KW-0804">Transcription</keyword>
<organism evidence="6 7">
    <name type="scientific">Candidatus Fusicatenibacter intestinigallinarum</name>
    <dbReference type="NCBI Taxonomy" id="2838598"/>
    <lineage>
        <taxon>Bacteria</taxon>
        <taxon>Bacillati</taxon>
        <taxon>Bacillota</taxon>
        <taxon>Clostridia</taxon>
        <taxon>Lachnospirales</taxon>
        <taxon>Lachnospiraceae</taxon>
        <taxon>Fusicatenibacter</taxon>
    </lineage>
</organism>
<dbReference type="InterPro" id="IPR028082">
    <property type="entry name" value="Peripla_BP_I"/>
</dbReference>
<dbReference type="InterPro" id="IPR046335">
    <property type="entry name" value="LacI/GalR-like_sensor"/>
</dbReference>
<dbReference type="SUPFAM" id="SSF53822">
    <property type="entry name" value="Periplasmic binding protein-like I"/>
    <property type="match status" value="1"/>
</dbReference>
<dbReference type="EMBL" id="DWWU01000012">
    <property type="protein sequence ID" value="HJC14728.1"/>
    <property type="molecule type" value="Genomic_DNA"/>
</dbReference>
<evidence type="ECO:0000259" key="5">
    <source>
        <dbReference type="PROSITE" id="PS50932"/>
    </source>
</evidence>
<protein>
    <submittedName>
        <fullName evidence="6">LacI family DNA-binding transcriptional regulator</fullName>
    </submittedName>
</protein>
<evidence type="ECO:0000256" key="3">
    <source>
        <dbReference type="ARBA" id="ARBA00023125"/>
    </source>
</evidence>
<dbReference type="PROSITE" id="PS50932">
    <property type="entry name" value="HTH_LACI_2"/>
    <property type="match status" value="1"/>
</dbReference>
<dbReference type="Pfam" id="PF13377">
    <property type="entry name" value="Peripla_BP_3"/>
    <property type="match status" value="1"/>
</dbReference>
<evidence type="ECO:0000256" key="4">
    <source>
        <dbReference type="ARBA" id="ARBA00023163"/>
    </source>
</evidence>
<keyword evidence="3 6" id="KW-0238">DNA-binding</keyword>
<dbReference type="SUPFAM" id="SSF47413">
    <property type="entry name" value="lambda repressor-like DNA-binding domains"/>
    <property type="match status" value="1"/>
</dbReference>
<sequence length="354" mass="39901">MEKKRVLVQDIADSLNLSRTTVSKVLNGNAGVSAKTRDRVLKKAVELNYKHISDFSKSPIFSVKQESSDPINGNIALLYHKFPDKQHSGSSVLTVVEKNISRQGYTLSLYSISDQDLLQCRLPGTLQLNFVDAIFCIEVFDKKYCQMLSELNKPTLFLDSYPNISEDHLSVDLLISESKNTLAAMVRSLIRQYHLKSVGFVGAFTHCFSFHERWLGFCMALYACGLTVDSSLCITEQDDAKYWDSAWMMQTLRQMKPLPELFVCANDALAIQLISCLKRMQLSVPEDILVTGFDNSPASCVVGPSLTTIDCHNEELGIIAAKQLTDRIQNPDLPYTETFIQSEILYRDSTNRRK</sequence>
<dbReference type="GO" id="GO:0003700">
    <property type="term" value="F:DNA-binding transcription factor activity"/>
    <property type="evidence" value="ECO:0007669"/>
    <property type="project" value="TreeGrafter"/>
</dbReference>
<feature type="domain" description="HTH lacI-type" evidence="5">
    <location>
        <begin position="6"/>
        <end position="50"/>
    </location>
</feature>
<dbReference type="AlphaFoldDB" id="A0A9D2SMV5"/>
<reference evidence="6" key="2">
    <citation type="submission" date="2021-04" db="EMBL/GenBank/DDBJ databases">
        <authorList>
            <person name="Gilroy R."/>
        </authorList>
    </citation>
    <scope>NUCLEOTIDE SEQUENCE</scope>
    <source>
        <strain evidence="6">CHK185-5351</strain>
    </source>
</reference>
<dbReference type="Gene3D" id="1.10.260.40">
    <property type="entry name" value="lambda repressor-like DNA-binding domains"/>
    <property type="match status" value="1"/>
</dbReference>
<evidence type="ECO:0000313" key="7">
    <source>
        <dbReference type="Proteomes" id="UP000823849"/>
    </source>
</evidence>
<proteinExistence type="predicted"/>
<reference evidence="6" key="1">
    <citation type="journal article" date="2021" name="PeerJ">
        <title>Extensive microbial diversity within the chicken gut microbiome revealed by metagenomics and culture.</title>
        <authorList>
            <person name="Gilroy R."/>
            <person name="Ravi A."/>
            <person name="Getino M."/>
            <person name="Pursley I."/>
            <person name="Horton D.L."/>
            <person name="Alikhan N.F."/>
            <person name="Baker D."/>
            <person name="Gharbi K."/>
            <person name="Hall N."/>
            <person name="Watson M."/>
            <person name="Adriaenssens E.M."/>
            <person name="Foster-Nyarko E."/>
            <person name="Jarju S."/>
            <person name="Secka A."/>
            <person name="Antonio M."/>
            <person name="Oren A."/>
            <person name="Chaudhuri R.R."/>
            <person name="La Ragione R."/>
            <person name="Hildebrand F."/>
            <person name="Pallen M.J."/>
        </authorList>
    </citation>
    <scope>NUCLEOTIDE SEQUENCE</scope>
    <source>
        <strain evidence="6">CHK185-5351</strain>
    </source>
</reference>
<name>A0A9D2SMV5_9FIRM</name>
<dbReference type="PANTHER" id="PTHR30146:SF148">
    <property type="entry name" value="HTH-TYPE TRANSCRIPTIONAL REPRESSOR PURR-RELATED"/>
    <property type="match status" value="1"/>
</dbReference>
<dbReference type="Proteomes" id="UP000823849">
    <property type="component" value="Unassembled WGS sequence"/>
</dbReference>
<accession>A0A9D2SMV5</accession>
<evidence type="ECO:0000256" key="2">
    <source>
        <dbReference type="ARBA" id="ARBA00023015"/>
    </source>
</evidence>
<dbReference type="Gene3D" id="3.40.50.2300">
    <property type="match status" value="2"/>
</dbReference>
<keyword evidence="2" id="KW-0805">Transcription regulation</keyword>
<dbReference type="Pfam" id="PF00356">
    <property type="entry name" value="LacI"/>
    <property type="match status" value="1"/>
</dbReference>
<dbReference type="InterPro" id="IPR010982">
    <property type="entry name" value="Lambda_DNA-bd_dom_sf"/>
</dbReference>
<keyword evidence="1" id="KW-0678">Repressor</keyword>